<proteinExistence type="predicted"/>
<gene>
    <name evidence="2" type="ORF">I5M19_07705</name>
</gene>
<organism evidence="2 3">
    <name type="scientific">Mucilaginibacter segetis</name>
    <dbReference type="NCBI Taxonomy" id="2793071"/>
    <lineage>
        <taxon>Bacteria</taxon>
        <taxon>Pseudomonadati</taxon>
        <taxon>Bacteroidota</taxon>
        <taxon>Sphingobacteriia</taxon>
        <taxon>Sphingobacteriales</taxon>
        <taxon>Sphingobacteriaceae</taxon>
        <taxon>Mucilaginibacter</taxon>
    </lineage>
</organism>
<evidence type="ECO:0000313" key="2">
    <source>
        <dbReference type="EMBL" id="MBK0379185.1"/>
    </source>
</evidence>
<sequence>METKQEGFDRANAQGKNHDTEGNIANVGNDQLKQNVSDNDLAKKVPTVTPYDNDEVSEAGQNSSNKGQGPSGENL</sequence>
<dbReference type="EMBL" id="JAEHFW010000001">
    <property type="protein sequence ID" value="MBK0379185.1"/>
    <property type="molecule type" value="Genomic_DNA"/>
</dbReference>
<accession>A0A934PTL7</accession>
<evidence type="ECO:0000313" key="3">
    <source>
        <dbReference type="Proteomes" id="UP000613193"/>
    </source>
</evidence>
<feature type="compositionally biased region" description="Polar residues" evidence="1">
    <location>
        <begin position="59"/>
        <end position="75"/>
    </location>
</feature>
<dbReference type="RefSeq" id="WP_200065621.1">
    <property type="nucleotide sequence ID" value="NZ_JAEHFW010000001.1"/>
</dbReference>
<keyword evidence="3" id="KW-1185">Reference proteome</keyword>
<comment type="caution">
    <text evidence="2">The sequence shown here is derived from an EMBL/GenBank/DDBJ whole genome shotgun (WGS) entry which is preliminary data.</text>
</comment>
<feature type="region of interest" description="Disordered" evidence="1">
    <location>
        <begin position="1"/>
        <end position="75"/>
    </location>
</feature>
<reference evidence="2" key="1">
    <citation type="submission" date="2020-12" db="EMBL/GenBank/DDBJ databases">
        <title>Bacterial novel species Mucilaginibacter sp. SD-g isolated from soil.</title>
        <authorList>
            <person name="Jung H.-Y."/>
        </authorList>
    </citation>
    <scope>NUCLEOTIDE SEQUENCE</scope>
    <source>
        <strain evidence="2">SD-g</strain>
    </source>
</reference>
<dbReference type="Proteomes" id="UP000613193">
    <property type="component" value="Unassembled WGS sequence"/>
</dbReference>
<protein>
    <submittedName>
        <fullName evidence="2">Uncharacterized protein</fullName>
    </submittedName>
</protein>
<dbReference type="AlphaFoldDB" id="A0A934PTL7"/>
<feature type="compositionally biased region" description="Polar residues" evidence="1">
    <location>
        <begin position="26"/>
        <end position="38"/>
    </location>
</feature>
<evidence type="ECO:0000256" key="1">
    <source>
        <dbReference type="SAM" id="MobiDB-lite"/>
    </source>
</evidence>
<name>A0A934PTL7_9SPHI</name>